<feature type="compositionally biased region" description="Acidic residues" evidence="1">
    <location>
        <begin position="195"/>
        <end position="215"/>
    </location>
</feature>
<gene>
    <name evidence="2" type="ORF">A2U01_0005168</name>
</gene>
<sequence>MSNITESSPIKDQITVTPSKLRATRSKSKEESSAIVANAVPITTIHAEDVKKKKTKSSAVKKEKSSKLSDSSPSRSIKIPCSSSKKNKSQSAVKKPLTMTDLYLKPLNPSNVESDVDAYVKDSVVSNVEASVKSTETPDPKNPKSTENLGQSVLKTVDNVNVVMALANVADTPEEESEYESAIGNEKSQDKVVTGDEEEVSDEDTDVNSQADEEGSMSVDKTVSAEKEIVDVDDLDSMDQPLEQSLGPSIAKRLRNRKGNDVPSASVPAKTTKKTTGVGPKKKKTLKRKEVPTSDSDYDVEPDVPHIVPSTRKKIAGKNVPLNVPAAPMDNVSFISEVCVQQETSSGERAWARSP</sequence>
<feature type="compositionally biased region" description="Polar residues" evidence="1">
    <location>
        <begin position="1"/>
        <end position="18"/>
    </location>
</feature>
<evidence type="ECO:0000313" key="3">
    <source>
        <dbReference type="Proteomes" id="UP000265520"/>
    </source>
</evidence>
<dbReference type="AlphaFoldDB" id="A0A392MA70"/>
<feature type="region of interest" description="Disordered" evidence="1">
    <location>
        <begin position="168"/>
        <end position="305"/>
    </location>
</feature>
<keyword evidence="3" id="KW-1185">Reference proteome</keyword>
<evidence type="ECO:0000313" key="2">
    <source>
        <dbReference type="EMBL" id="MCH84336.1"/>
    </source>
</evidence>
<organism evidence="2 3">
    <name type="scientific">Trifolium medium</name>
    <dbReference type="NCBI Taxonomy" id="97028"/>
    <lineage>
        <taxon>Eukaryota</taxon>
        <taxon>Viridiplantae</taxon>
        <taxon>Streptophyta</taxon>
        <taxon>Embryophyta</taxon>
        <taxon>Tracheophyta</taxon>
        <taxon>Spermatophyta</taxon>
        <taxon>Magnoliopsida</taxon>
        <taxon>eudicotyledons</taxon>
        <taxon>Gunneridae</taxon>
        <taxon>Pentapetalae</taxon>
        <taxon>rosids</taxon>
        <taxon>fabids</taxon>
        <taxon>Fabales</taxon>
        <taxon>Fabaceae</taxon>
        <taxon>Papilionoideae</taxon>
        <taxon>50 kb inversion clade</taxon>
        <taxon>NPAAA clade</taxon>
        <taxon>Hologalegina</taxon>
        <taxon>IRL clade</taxon>
        <taxon>Trifolieae</taxon>
        <taxon>Trifolium</taxon>
    </lineage>
</organism>
<feature type="compositionally biased region" description="Polar residues" evidence="1">
    <location>
        <begin position="81"/>
        <end position="92"/>
    </location>
</feature>
<proteinExistence type="predicted"/>
<feature type="compositionally biased region" description="Low complexity" evidence="1">
    <location>
        <begin position="68"/>
        <end position="78"/>
    </location>
</feature>
<dbReference type="EMBL" id="LXQA010006662">
    <property type="protein sequence ID" value="MCH84336.1"/>
    <property type="molecule type" value="Genomic_DNA"/>
</dbReference>
<protein>
    <submittedName>
        <fullName evidence="2">Envelope-like protein</fullName>
    </submittedName>
</protein>
<accession>A0A392MA70</accession>
<comment type="caution">
    <text evidence="2">The sequence shown here is derived from an EMBL/GenBank/DDBJ whole genome shotgun (WGS) entry which is preliminary data.</text>
</comment>
<feature type="region of interest" description="Disordered" evidence="1">
    <location>
        <begin position="1"/>
        <end position="100"/>
    </location>
</feature>
<reference evidence="2 3" key="1">
    <citation type="journal article" date="2018" name="Front. Plant Sci.">
        <title>Red Clover (Trifolium pratense) and Zigzag Clover (T. medium) - A Picture of Genomic Similarities and Differences.</title>
        <authorList>
            <person name="Dluhosova J."/>
            <person name="Istvanek J."/>
            <person name="Nedelnik J."/>
            <person name="Repkova J."/>
        </authorList>
    </citation>
    <scope>NUCLEOTIDE SEQUENCE [LARGE SCALE GENOMIC DNA]</scope>
    <source>
        <strain evidence="3">cv. 10/8</strain>
        <tissue evidence="2">Leaf</tissue>
    </source>
</reference>
<evidence type="ECO:0000256" key="1">
    <source>
        <dbReference type="SAM" id="MobiDB-lite"/>
    </source>
</evidence>
<name>A0A392MA70_9FABA</name>
<dbReference type="Proteomes" id="UP000265520">
    <property type="component" value="Unassembled WGS sequence"/>
</dbReference>
<feature type="region of interest" description="Disordered" evidence="1">
    <location>
        <begin position="129"/>
        <end position="153"/>
    </location>
</feature>